<proteinExistence type="predicted"/>
<reference evidence="1 2" key="1">
    <citation type="submission" date="2014-11" db="EMBL/GenBank/DDBJ databases">
        <authorList>
            <person name="Wibberg Daniel"/>
        </authorList>
    </citation>
    <scope>NUCLEOTIDE SEQUENCE [LARGE SCALE GENOMIC DNA]</scope>
    <source>
        <strain evidence="1">Rhizoctonia solani AG1-IB 7/3/14</strain>
    </source>
</reference>
<evidence type="ECO:0000313" key="2">
    <source>
        <dbReference type="Proteomes" id="UP000059188"/>
    </source>
</evidence>
<keyword evidence="2" id="KW-1185">Reference proteome</keyword>
<sequence>MWTRQLCHTGDVEVRTVTASHRSNTGVLNQKKLDFVEIYYSKSTLQTTMNKCDRTIKVANGLLLATNRGLSKILHFIRTQHPTNVPALGLATI</sequence>
<evidence type="ECO:0000313" key="1">
    <source>
        <dbReference type="EMBL" id="CEL62415.1"/>
    </source>
</evidence>
<organism evidence="1 2">
    <name type="scientific">Thanatephorus cucumeris (strain AG1-IB / isolate 7/3/14)</name>
    <name type="common">Lettuce bottom rot fungus</name>
    <name type="synonym">Rhizoctonia solani</name>
    <dbReference type="NCBI Taxonomy" id="1108050"/>
    <lineage>
        <taxon>Eukaryota</taxon>
        <taxon>Fungi</taxon>
        <taxon>Dikarya</taxon>
        <taxon>Basidiomycota</taxon>
        <taxon>Agaricomycotina</taxon>
        <taxon>Agaricomycetes</taxon>
        <taxon>Cantharellales</taxon>
        <taxon>Ceratobasidiaceae</taxon>
        <taxon>Rhizoctonia</taxon>
        <taxon>Rhizoctonia solani AG-1</taxon>
    </lineage>
</organism>
<name>A0A0B7FXG4_THACB</name>
<dbReference type="Proteomes" id="UP000059188">
    <property type="component" value="Unassembled WGS sequence"/>
</dbReference>
<accession>A0A0B7FXG4</accession>
<gene>
    <name evidence="1" type="ORF">RSOLAG1IB_10456</name>
</gene>
<dbReference type="AlphaFoldDB" id="A0A0B7FXG4"/>
<dbReference type="EMBL" id="LN679168">
    <property type="protein sequence ID" value="CEL62415.1"/>
    <property type="molecule type" value="Genomic_DNA"/>
</dbReference>
<protein>
    <submittedName>
        <fullName evidence="1">Uncharacterized protein</fullName>
    </submittedName>
</protein>